<organism evidence="1 2">
    <name type="scientific">Shouchella clausii (strain KSM-K16)</name>
    <name type="common">Alkalihalobacillus clausii</name>
    <dbReference type="NCBI Taxonomy" id="66692"/>
    <lineage>
        <taxon>Bacteria</taxon>
        <taxon>Bacillati</taxon>
        <taxon>Bacillota</taxon>
        <taxon>Bacilli</taxon>
        <taxon>Bacillales</taxon>
        <taxon>Bacillaceae</taxon>
        <taxon>Shouchella</taxon>
    </lineage>
</organism>
<keyword evidence="2" id="KW-1185">Reference proteome</keyword>
<name>Q5WCQ5_SHOC1</name>
<dbReference type="KEGG" id="bcl:ABC3322"/>
<gene>
    <name evidence="1" type="ordered locus">ABC3322</name>
</gene>
<evidence type="ECO:0000313" key="2">
    <source>
        <dbReference type="Proteomes" id="UP000001168"/>
    </source>
</evidence>
<dbReference type="EMBL" id="AP006627">
    <property type="protein sequence ID" value="BAD65855.1"/>
    <property type="molecule type" value="Genomic_DNA"/>
</dbReference>
<protein>
    <submittedName>
        <fullName evidence="1">Uncharacterized protein</fullName>
    </submittedName>
</protein>
<reference evidence="1 2" key="1">
    <citation type="journal article" date="1994" name="J. Ferment. Bioeng.">
        <title>Molecular cloning and nucleotide sequence of the gene for an alkaline protease from the alkalophilic Bacillus sp. KSM-K16.</title>
        <authorList>
            <person name="Hakamada Y."/>
            <person name="Kobayashi T."/>
            <person name="Hitomi J."/>
            <person name="Kawai S."/>
            <person name="Ito S."/>
        </authorList>
    </citation>
    <scope>NUCLEOTIDE SEQUENCE [LARGE SCALE GENOMIC DNA]</scope>
    <source>
        <strain evidence="1 2">KSM-K16</strain>
    </source>
</reference>
<reference evidence="2" key="4">
    <citation type="submission" date="2003-10" db="EMBL/GenBank/DDBJ databases">
        <title>The complete genome sequence of the alkaliphilic Bacillus clausii KSM-K16.</title>
        <authorList>
            <person name="Takaki Y."/>
            <person name="Kageyama Y."/>
            <person name="Shimamura S."/>
            <person name="Suzuki H."/>
            <person name="Nishi S."/>
            <person name="Hatada Y."/>
            <person name="Kawai S."/>
            <person name="Ito S."/>
            <person name="Horikoshi K."/>
        </authorList>
    </citation>
    <scope>NUCLEOTIDE SEQUENCE [LARGE SCALE GENOMIC DNA]</scope>
    <source>
        <strain evidence="2">KSM-K16</strain>
    </source>
</reference>
<dbReference type="STRING" id="66692.ABC3322"/>
<reference evidence="1 2" key="3">
    <citation type="journal article" date="1997" name="Protein Eng.">
        <title>High-resolution crystal structure of M-protease: phylogeny aided analysis of the high-alkaline adaptation mechanism.</title>
        <authorList>
            <person name="Shirai T."/>
            <person name="Suzuki A."/>
            <person name="Yamane T."/>
            <person name="Ashida T."/>
            <person name="Kobayashi T."/>
            <person name="Ito S."/>
        </authorList>
    </citation>
    <scope>NUCLEOTIDE SEQUENCE [LARGE SCALE GENOMIC DNA]</scope>
    <source>
        <strain evidence="1 2">KSM-K16</strain>
    </source>
</reference>
<dbReference type="Proteomes" id="UP000001168">
    <property type="component" value="Chromosome"/>
</dbReference>
<evidence type="ECO:0000313" key="1">
    <source>
        <dbReference type="EMBL" id="BAD65855.1"/>
    </source>
</evidence>
<dbReference type="HOGENOM" id="CLU_1736917_0_0_9"/>
<proteinExistence type="predicted"/>
<accession>Q5WCQ5</accession>
<reference evidence="1 2" key="5">
    <citation type="journal article" date="2007" name="Extremophiles">
        <title>Intragenomic diversity of the V1 regions of 16S rRNA genes in high-alkaline protease-producing Bacillus clausii spp.</title>
        <authorList>
            <person name="Kageyama Y."/>
            <person name="Takaki Y."/>
            <person name="Shimamura S."/>
            <person name="Nishi S."/>
            <person name="Nogi Y."/>
            <person name="Uchimura K."/>
            <person name="Kobayashi T."/>
            <person name="Hitomi J."/>
            <person name="Ozaki K."/>
            <person name="Kawai S."/>
            <person name="Ito S."/>
            <person name="Horikoshi K."/>
        </authorList>
    </citation>
    <scope>NUCLEOTIDE SEQUENCE [LARGE SCALE GENOMIC DNA]</scope>
    <source>
        <strain evidence="1 2">KSM-K16</strain>
    </source>
</reference>
<sequence>MRKRKGSFYALLDKTLFAIIIFIKQKRIISKRWLIQAIALVAIRQKRKQNWQMRYLGTAAKCRKGEQVVKGSFKGKWRRFIDKLTKTLFGRGEISNTNRTGVVVPEYLGGVNDPHASVRHSLLRASLAAFFNWSDKNDDVGRQALWFNGS</sequence>
<dbReference type="AlphaFoldDB" id="Q5WCQ5"/>
<reference evidence="1 2" key="2">
    <citation type="journal article" date="1995" name="Appl. Microbiol. Biotechnol.">
        <title>Purification and properties of an alkaline protease from alkalophilic Bacillus sp. KSM-K16.</title>
        <authorList>
            <person name="Kobayashi T."/>
            <person name="Hakamada Y."/>
            <person name="Adachi S."/>
            <person name="Hitomi J."/>
            <person name="Yoshimatsu T."/>
            <person name="Koike K."/>
            <person name="Kawai S."/>
            <person name="Ito S."/>
        </authorList>
    </citation>
    <scope>NUCLEOTIDE SEQUENCE [LARGE SCALE GENOMIC DNA]</scope>
    <source>
        <strain evidence="1 2">KSM-K16</strain>
    </source>
</reference>